<feature type="transmembrane region" description="Helical" evidence="1">
    <location>
        <begin position="133"/>
        <end position="153"/>
    </location>
</feature>
<reference evidence="2" key="1">
    <citation type="submission" date="2020-05" db="EMBL/GenBank/DDBJ databases">
        <title>Chitinophaga laudate sp. nov., isolated from a tropical peat swamp.</title>
        <authorList>
            <person name="Goh C.B.S."/>
            <person name="Lee M.S."/>
            <person name="Parimannan S."/>
            <person name="Pasbakhsh P."/>
            <person name="Yule C.M."/>
            <person name="Rajandas H."/>
            <person name="Loke S."/>
            <person name="Croft L."/>
            <person name="Tan J.B.L."/>
        </authorList>
    </citation>
    <scope>NUCLEOTIDE SEQUENCE</scope>
    <source>
        <strain evidence="2">Mgbs1</strain>
    </source>
</reference>
<keyword evidence="1" id="KW-1133">Transmembrane helix</keyword>
<organism evidence="2 3">
    <name type="scientific">Chitinophaga solisilvae</name>
    <dbReference type="NCBI Taxonomy" id="1233460"/>
    <lineage>
        <taxon>Bacteria</taxon>
        <taxon>Pseudomonadati</taxon>
        <taxon>Bacteroidota</taxon>
        <taxon>Chitinophagia</taxon>
        <taxon>Chitinophagales</taxon>
        <taxon>Chitinophagaceae</taxon>
        <taxon>Chitinophaga</taxon>
    </lineage>
</organism>
<evidence type="ECO:0000313" key="3">
    <source>
        <dbReference type="Proteomes" id="UP000281028"/>
    </source>
</evidence>
<protein>
    <submittedName>
        <fullName evidence="2">Uncharacterized protein</fullName>
    </submittedName>
</protein>
<keyword evidence="1" id="KW-0812">Transmembrane</keyword>
<evidence type="ECO:0000256" key="1">
    <source>
        <dbReference type="SAM" id="Phobius"/>
    </source>
</evidence>
<keyword evidence="1" id="KW-0472">Membrane</keyword>
<sequence>MNKHKVKDTIIRCLYDRKGTAEIADILKLEQSYIVALIQEIQSKFPEGFLEGKGYGADVIAVSLNPKYKELMFEFVEQGGFDAEHNTALDRARREEYKENLELSQLELAIETATEAKLNAQNAEQRIKTANRWALVSAIASAVAAIVSIISLFKVQ</sequence>
<proteinExistence type="predicted"/>
<accession>A0A9Q5D8Z8</accession>
<comment type="caution">
    <text evidence="2">The sequence shown here is derived from an EMBL/GenBank/DDBJ whole genome shotgun (WGS) entry which is preliminary data.</text>
</comment>
<name>A0A9Q5D8Z8_9BACT</name>
<keyword evidence="3" id="KW-1185">Reference proteome</keyword>
<gene>
    <name evidence="2" type="ORF">ECE50_017525</name>
</gene>
<dbReference type="Proteomes" id="UP000281028">
    <property type="component" value="Unassembled WGS sequence"/>
</dbReference>
<evidence type="ECO:0000313" key="2">
    <source>
        <dbReference type="EMBL" id="NSL88645.1"/>
    </source>
</evidence>
<dbReference type="AlphaFoldDB" id="A0A9Q5D8Z8"/>
<dbReference type="EMBL" id="RIAR02000001">
    <property type="protein sequence ID" value="NSL88645.1"/>
    <property type="molecule type" value="Genomic_DNA"/>
</dbReference>